<comment type="caution">
    <text evidence="1">The sequence shown here is derived from an EMBL/GenBank/DDBJ whole genome shotgun (WGS) entry which is preliminary data.</text>
</comment>
<reference evidence="1 2" key="1">
    <citation type="journal article" date="2018" name="Biotechnol. Adv.">
        <title>Improved genomic resources and new bioinformatic workflow for the carcinogenic parasite Clonorchis sinensis: Biotechnological implications.</title>
        <authorList>
            <person name="Wang D."/>
            <person name="Korhonen P.K."/>
            <person name="Gasser R.B."/>
            <person name="Young N.D."/>
        </authorList>
    </citation>
    <scope>NUCLEOTIDE SEQUENCE [LARGE SCALE GENOMIC DNA]</scope>
    <source>
        <strain evidence="1">Cs-k2</strain>
    </source>
</reference>
<keyword evidence="2" id="KW-1185">Reference proteome</keyword>
<evidence type="ECO:0000313" key="1">
    <source>
        <dbReference type="EMBL" id="KAG5454038.1"/>
    </source>
</evidence>
<organism evidence="1 2">
    <name type="scientific">Clonorchis sinensis</name>
    <name type="common">Chinese liver fluke</name>
    <dbReference type="NCBI Taxonomy" id="79923"/>
    <lineage>
        <taxon>Eukaryota</taxon>
        <taxon>Metazoa</taxon>
        <taxon>Spiralia</taxon>
        <taxon>Lophotrochozoa</taxon>
        <taxon>Platyhelminthes</taxon>
        <taxon>Trematoda</taxon>
        <taxon>Digenea</taxon>
        <taxon>Opisthorchiida</taxon>
        <taxon>Opisthorchiata</taxon>
        <taxon>Opisthorchiidae</taxon>
        <taxon>Clonorchis</taxon>
    </lineage>
</organism>
<name>A0A8T1MYN0_CLOSI</name>
<dbReference type="AlphaFoldDB" id="A0A8T1MYN0"/>
<reference evidence="1 2" key="2">
    <citation type="journal article" date="2021" name="Genomics">
        <title>High-quality reference genome for Clonorchis sinensis.</title>
        <authorList>
            <person name="Young N.D."/>
            <person name="Stroehlein A.J."/>
            <person name="Kinkar L."/>
            <person name="Wang T."/>
            <person name="Sohn W.M."/>
            <person name="Chang B.C.H."/>
            <person name="Kaur P."/>
            <person name="Weisz D."/>
            <person name="Dudchenko O."/>
            <person name="Aiden E.L."/>
            <person name="Korhonen P.K."/>
            <person name="Gasser R.B."/>
        </authorList>
    </citation>
    <scope>NUCLEOTIDE SEQUENCE [LARGE SCALE GENOMIC DNA]</scope>
    <source>
        <strain evidence="1">Cs-k2</strain>
    </source>
</reference>
<dbReference type="EMBL" id="NIRI02000010">
    <property type="protein sequence ID" value="KAG5454038.1"/>
    <property type="molecule type" value="Genomic_DNA"/>
</dbReference>
<dbReference type="Proteomes" id="UP000286415">
    <property type="component" value="Unassembled WGS sequence"/>
</dbReference>
<sequence length="234" mass="27462">MGAMFSRNGGLQFTILPSNDVSGPLGLGDPASEELNSVELETIIPALMTDRLRAQECLEPWDKWTVCSQKYRRVSSIFCHRIFFEALKCNKDRISDPEFFEEMKRLYLQMRSEYRRTGVEKRVCATLMLRRRTIMIYLKASSFSKKKNKIGRGREAMLACFRHFELATENSTVFGKRWFGIRNTWPNQRRFLCRTHSSMEVLVSQLKTLLLASLWIRRYQATRVMVLRRPLSKT</sequence>
<protein>
    <submittedName>
        <fullName evidence="1">Mitochondrial aspartate/glutamate carrier protein</fullName>
    </submittedName>
</protein>
<proteinExistence type="predicted"/>
<dbReference type="OrthoDB" id="6224010at2759"/>
<gene>
    <name evidence="1" type="ORF">CSKR_102047</name>
</gene>
<accession>A0A8T1MYN0</accession>
<evidence type="ECO:0000313" key="2">
    <source>
        <dbReference type="Proteomes" id="UP000286415"/>
    </source>
</evidence>